<sequence length="95" mass="11161">MEQNCEMIFIKRYKFEALVEEHFRKNCMHILMACKAYLEGILVGCAFKSQYLEPEGQKGNSTCFKFMLSKLVPKLVEAFVAKGYDCAEYSKNRRW</sequence>
<dbReference type="STRING" id="35608.A0A2U1M0D3"/>
<evidence type="ECO:0000313" key="1">
    <source>
        <dbReference type="EMBL" id="PWA54664.1"/>
    </source>
</evidence>
<gene>
    <name evidence="1" type="ORF">CTI12_AA431720</name>
</gene>
<keyword evidence="2" id="KW-1185">Reference proteome</keyword>
<evidence type="ECO:0000313" key="2">
    <source>
        <dbReference type="Proteomes" id="UP000245207"/>
    </source>
</evidence>
<dbReference type="AlphaFoldDB" id="A0A2U1M0D3"/>
<organism evidence="1 2">
    <name type="scientific">Artemisia annua</name>
    <name type="common">Sweet wormwood</name>
    <dbReference type="NCBI Taxonomy" id="35608"/>
    <lineage>
        <taxon>Eukaryota</taxon>
        <taxon>Viridiplantae</taxon>
        <taxon>Streptophyta</taxon>
        <taxon>Embryophyta</taxon>
        <taxon>Tracheophyta</taxon>
        <taxon>Spermatophyta</taxon>
        <taxon>Magnoliopsida</taxon>
        <taxon>eudicotyledons</taxon>
        <taxon>Gunneridae</taxon>
        <taxon>Pentapetalae</taxon>
        <taxon>asterids</taxon>
        <taxon>campanulids</taxon>
        <taxon>Asterales</taxon>
        <taxon>Asteraceae</taxon>
        <taxon>Asteroideae</taxon>
        <taxon>Anthemideae</taxon>
        <taxon>Artemisiinae</taxon>
        <taxon>Artemisia</taxon>
    </lineage>
</organism>
<dbReference type="Proteomes" id="UP000245207">
    <property type="component" value="Unassembled WGS sequence"/>
</dbReference>
<comment type="caution">
    <text evidence="1">The sequence shown here is derived from an EMBL/GenBank/DDBJ whole genome shotgun (WGS) entry which is preliminary data.</text>
</comment>
<proteinExistence type="predicted"/>
<protein>
    <submittedName>
        <fullName evidence="1">Phosphate 2</fullName>
    </submittedName>
</protein>
<name>A0A2U1M0D3_ARTAN</name>
<reference evidence="1 2" key="1">
    <citation type="journal article" date="2018" name="Mol. Plant">
        <title>The genome of Artemisia annua provides insight into the evolution of Asteraceae family and artemisinin biosynthesis.</title>
        <authorList>
            <person name="Shen Q."/>
            <person name="Zhang L."/>
            <person name="Liao Z."/>
            <person name="Wang S."/>
            <person name="Yan T."/>
            <person name="Shi P."/>
            <person name="Liu M."/>
            <person name="Fu X."/>
            <person name="Pan Q."/>
            <person name="Wang Y."/>
            <person name="Lv Z."/>
            <person name="Lu X."/>
            <person name="Zhang F."/>
            <person name="Jiang W."/>
            <person name="Ma Y."/>
            <person name="Chen M."/>
            <person name="Hao X."/>
            <person name="Li L."/>
            <person name="Tang Y."/>
            <person name="Lv G."/>
            <person name="Zhou Y."/>
            <person name="Sun X."/>
            <person name="Brodelius P.E."/>
            <person name="Rose J.K.C."/>
            <person name="Tang K."/>
        </authorList>
    </citation>
    <scope>NUCLEOTIDE SEQUENCE [LARGE SCALE GENOMIC DNA]</scope>
    <source>
        <strain evidence="2">cv. Huhao1</strain>
        <tissue evidence="1">Leaf</tissue>
    </source>
</reference>
<accession>A0A2U1M0D3</accession>
<dbReference type="EMBL" id="PKPP01006999">
    <property type="protein sequence ID" value="PWA54664.1"/>
    <property type="molecule type" value="Genomic_DNA"/>
</dbReference>